<dbReference type="AlphaFoldDB" id="A0A195BUF5"/>
<reference evidence="1 2" key="1">
    <citation type="submission" date="2015-09" db="EMBL/GenBank/DDBJ databases">
        <title>Atta colombica WGS genome.</title>
        <authorList>
            <person name="Nygaard S."/>
            <person name="Hu H."/>
            <person name="Boomsma J."/>
            <person name="Zhang G."/>
        </authorList>
    </citation>
    <scope>NUCLEOTIDE SEQUENCE [LARGE SCALE GENOMIC DNA]</scope>
    <source>
        <strain evidence="1">Treedump-2</strain>
        <tissue evidence="1">Whole body</tissue>
    </source>
</reference>
<name>A0A195BUF5_9HYME</name>
<accession>A0A195BUF5</accession>
<dbReference type="Proteomes" id="UP000078540">
    <property type="component" value="Unassembled WGS sequence"/>
</dbReference>
<proteinExistence type="predicted"/>
<dbReference type="EMBL" id="KQ976403">
    <property type="protein sequence ID" value="KYM92207.1"/>
    <property type="molecule type" value="Genomic_DNA"/>
</dbReference>
<keyword evidence="2" id="KW-1185">Reference proteome</keyword>
<protein>
    <submittedName>
        <fullName evidence="1">Uncharacterized protein</fullName>
    </submittedName>
</protein>
<evidence type="ECO:0000313" key="1">
    <source>
        <dbReference type="EMBL" id="KYM92207.1"/>
    </source>
</evidence>
<gene>
    <name evidence="1" type="ORF">ALC53_01270</name>
</gene>
<sequence length="81" mass="8882">MGMQTGFPPLVRGSLCANNSATGQRSFKGGGHFMVLLLLPLSVVSLDIPPLPVTYLLNIFVTVMLESGRFEKSRNWGFVIR</sequence>
<organism evidence="1 2">
    <name type="scientific">Atta colombica</name>
    <dbReference type="NCBI Taxonomy" id="520822"/>
    <lineage>
        <taxon>Eukaryota</taxon>
        <taxon>Metazoa</taxon>
        <taxon>Ecdysozoa</taxon>
        <taxon>Arthropoda</taxon>
        <taxon>Hexapoda</taxon>
        <taxon>Insecta</taxon>
        <taxon>Pterygota</taxon>
        <taxon>Neoptera</taxon>
        <taxon>Endopterygota</taxon>
        <taxon>Hymenoptera</taxon>
        <taxon>Apocrita</taxon>
        <taxon>Aculeata</taxon>
        <taxon>Formicoidea</taxon>
        <taxon>Formicidae</taxon>
        <taxon>Myrmicinae</taxon>
        <taxon>Atta</taxon>
    </lineage>
</organism>
<evidence type="ECO:0000313" key="2">
    <source>
        <dbReference type="Proteomes" id="UP000078540"/>
    </source>
</evidence>